<dbReference type="SUPFAM" id="SSF52317">
    <property type="entry name" value="Class I glutamine amidotransferase-like"/>
    <property type="match status" value="1"/>
</dbReference>
<dbReference type="STRING" id="432608.A6V39_02695"/>
<evidence type="ECO:0000313" key="14">
    <source>
        <dbReference type="Proteomes" id="UP000077623"/>
    </source>
</evidence>
<evidence type="ECO:0000256" key="9">
    <source>
        <dbReference type="ARBA" id="ARBA00022962"/>
    </source>
</evidence>
<dbReference type="PANTHER" id="PTHR11922:SF2">
    <property type="entry name" value="GMP SYNTHASE [GLUTAMINE-HYDROLYZING]"/>
    <property type="match status" value="1"/>
</dbReference>
<dbReference type="Gene3D" id="3.30.300.10">
    <property type="match status" value="1"/>
</dbReference>
<dbReference type="RefSeq" id="WP_187150166.1">
    <property type="nucleotide sequence ID" value="NZ_LWUJ01000011.1"/>
</dbReference>
<evidence type="ECO:0000259" key="12">
    <source>
        <dbReference type="PROSITE" id="PS51553"/>
    </source>
</evidence>
<dbReference type="InterPro" id="IPR025777">
    <property type="entry name" value="GMPS_ATP_PPase_dom"/>
</dbReference>
<dbReference type="CDD" id="cd01997">
    <property type="entry name" value="GMP_synthase_C"/>
    <property type="match status" value="1"/>
</dbReference>
<dbReference type="NCBIfam" id="TIGR00884">
    <property type="entry name" value="guaA_Cterm"/>
    <property type="match status" value="1"/>
</dbReference>
<dbReference type="GO" id="GO:0005524">
    <property type="term" value="F:ATP binding"/>
    <property type="evidence" value="ECO:0007669"/>
    <property type="project" value="UniProtKB-UniRule"/>
</dbReference>
<dbReference type="NCBIfam" id="NF000848">
    <property type="entry name" value="PRK00074.1"/>
    <property type="match status" value="1"/>
</dbReference>
<dbReference type="Proteomes" id="UP000077623">
    <property type="component" value="Unassembled WGS sequence"/>
</dbReference>
<evidence type="ECO:0000256" key="8">
    <source>
        <dbReference type="ARBA" id="ARBA00022840"/>
    </source>
</evidence>
<evidence type="ECO:0000256" key="3">
    <source>
        <dbReference type="ARBA" id="ARBA00012746"/>
    </source>
</evidence>
<dbReference type="AlphaFoldDB" id="A0A1A9QDY3"/>
<comment type="pathway">
    <text evidence="2">Purine metabolism; GMP biosynthesis; GMP from XMP (L-Gln route): step 1/1.</text>
</comment>
<dbReference type="InterPro" id="IPR017926">
    <property type="entry name" value="GATASE"/>
</dbReference>
<accession>A0A1A9QDY3</accession>
<dbReference type="NCBIfam" id="TIGR00888">
    <property type="entry name" value="guaA_Nterm"/>
    <property type="match status" value="1"/>
</dbReference>
<dbReference type="SUPFAM" id="SSF54810">
    <property type="entry name" value="GMP synthetase C-terminal dimerisation domain"/>
    <property type="match status" value="1"/>
</dbReference>
<dbReference type="SUPFAM" id="SSF52402">
    <property type="entry name" value="Adenine nucleotide alpha hydrolases-like"/>
    <property type="match status" value="1"/>
</dbReference>
<feature type="binding site" evidence="11">
    <location>
        <begin position="225"/>
        <end position="231"/>
    </location>
    <ligand>
        <name>ATP</name>
        <dbReference type="ChEBI" id="CHEBI:30616"/>
    </ligand>
</feature>
<dbReference type="InterPro" id="IPR022310">
    <property type="entry name" value="NAD/GMP_synthase"/>
</dbReference>
<dbReference type="Pfam" id="PF00958">
    <property type="entry name" value="GMP_synt_C"/>
    <property type="match status" value="1"/>
</dbReference>
<dbReference type="GO" id="GO:0005829">
    <property type="term" value="C:cytosol"/>
    <property type="evidence" value="ECO:0007669"/>
    <property type="project" value="TreeGrafter"/>
</dbReference>
<dbReference type="Gene3D" id="3.40.50.880">
    <property type="match status" value="1"/>
</dbReference>
<organism evidence="13 14">
    <name type="scientific">Candidatus Mycoplasma haematobovis</name>
    <dbReference type="NCBI Taxonomy" id="432608"/>
    <lineage>
        <taxon>Bacteria</taxon>
        <taxon>Bacillati</taxon>
        <taxon>Mycoplasmatota</taxon>
        <taxon>Mollicutes</taxon>
        <taxon>Mycoplasmataceae</taxon>
        <taxon>Mycoplasma</taxon>
    </lineage>
</organism>
<dbReference type="PANTHER" id="PTHR11922">
    <property type="entry name" value="GMP SYNTHASE-RELATED"/>
    <property type="match status" value="1"/>
</dbReference>
<dbReference type="EMBL" id="LWUJ01000011">
    <property type="protein sequence ID" value="OAL10324.1"/>
    <property type="molecule type" value="Genomic_DNA"/>
</dbReference>
<dbReference type="InterPro" id="IPR014729">
    <property type="entry name" value="Rossmann-like_a/b/a_fold"/>
</dbReference>
<comment type="caution">
    <text evidence="13">The sequence shown here is derived from an EMBL/GenBank/DDBJ whole genome shotgun (WGS) entry which is preliminary data.</text>
</comment>
<keyword evidence="14" id="KW-1185">Reference proteome</keyword>
<feature type="domain" description="GMPS ATP-PPase" evidence="12">
    <location>
        <begin position="198"/>
        <end position="388"/>
    </location>
</feature>
<evidence type="ECO:0000256" key="10">
    <source>
        <dbReference type="ARBA" id="ARBA00031356"/>
    </source>
</evidence>
<dbReference type="InterPro" id="IPR029062">
    <property type="entry name" value="Class_I_gatase-like"/>
</dbReference>
<evidence type="ECO:0000256" key="11">
    <source>
        <dbReference type="PROSITE-ProRule" id="PRU00886"/>
    </source>
</evidence>
<proteinExistence type="predicted"/>
<dbReference type="Pfam" id="PF02540">
    <property type="entry name" value="NAD_synthase"/>
    <property type="match status" value="1"/>
</dbReference>
<evidence type="ECO:0000256" key="6">
    <source>
        <dbReference type="ARBA" id="ARBA00022749"/>
    </source>
</evidence>
<dbReference type="InterPro" id="IPR004739">
    <property type="entry name" value="GMP_synth_GATase"/>
</dbReference>
<dbReference type="Gene3D" id="3.40.50.620">
    <property type="entry name" value="HUPs"/>
    <property type="match status" value="1"/>
</dbReference>
<evidence type="ECO:0000256" key="4">
    <source>
        <dbReference type="ARBA" id="ARBA00022598"/>
    </source>
</evidence>
<keyword evidence="6 11" id="KW-0332">GMP biosynthesis</keyword>
<comment type="function">
    <text evidence="1">Catalyzes the synthesis of GMP from XMP.</text>
</comment>
<dbReference type="FunFam" id="3.30.300.10:FF:000002">
    <property type="entry name" value="GMP synthase [glutamine-hydrolyzing]"/>
    <property type="match status" value="1"/>
</dbReference>
<evidence type="ECO:0000256" key="5">
    <source>
        <dbReference type="ARBA" id="ARBA00022741"/>
    </source>
</evidence>
<keyword evidence="9" id="KW-0315">Glutamine amidotransferase</keyword>
<evidence type="ECO:0000256" key="2">
    <source>
        <dbReference type="ARBA" id="ARBA00005153"/>
    </source>
</evidence>
<dbReference type="InterPro" id="IPR001674">
    <property type="entry name" value="GMP_synth_C"/>
</dbReference>
<dbReference type="EC" id="6.3.5.2" evidence="3"/>
<keyword evidence="4" id="KW-0436">Ligase</keyword>
<dbReference type="PROSITE" id="PS51553">
    <property type="entry name" value="GMPS_ATP_PPASE"/>
    <property type="match status" value="1"/>
</dbReference>
<evidence type="ECO:0000256" key="7">
    <source>
        <dbReference type="ARBA" id="ARBA00022755"/>
    </source>
</evidence>
<protein>
    <recommendedName>
        <fullName evidence="3">GMP synthase (glutamine-hydrolyzing)</fullName>
        <ecNumber evidence="3">6.3.5.2</ecNumber>
    </recommendedName>
    <alternativeName>
        <fullName evidence="10">Glutamine amidotransferase</fullName>
    </alternativeName>
</protein>
<dbReference type="GO" id="GO:0003921">
    <property type="term" value="F:GMP synthase activity"/>
    <property type="evidence" value="ECO:0007669"/>
    <property type="project" value="InterPro"/>
</dbReference>
<dbReference type="UniPathway" id="UPA00189">
    <property type="reaction ID" value="UER00296"/>
</dbReference>
<dbReference type="PROSITE" id="PS51273">
    <property type="entry name" value="GATASE_TYPE_1"/>
    <property type="match status" value="1"/>
</dbReference>
<name>A0A1A9QDY3_9MOLU</name>
<keyword evidence="5 11" id="KW-0547">Nucleotide-binding</keyword>
<evidence type="ECO:0000256" key="1">
    <source>
        <dbReference type="ARBA" id="ARBA00002332"/>
    </source>
</evidence>
<gene>
    <name evidence="13" type="ORF">A6V39_02695</name>
</gene>
<evidence type="ECO:0000313" key="13">
    <source>
        <dbReference type="EMBL" id="OAL10324.1"/>
    </source>
</evidence>
<keyword evidence="8 11" id="KW-0067">ATP-binding</keyword>
<keyword evidence="7 11" id="KW-0658">Purine biosynthesis</keyword>
<reference evidence="14" key="1">
    <citation type="submission" date="2016-04" db="EMBL/GenBank/DDBJ databases">
        <authorList>
            <person name="Quiroz-Castaneda R.E."/>
            <person name="Martinez-Ocampo F."/>
        </authorList>
    </citation>
    <scope>NUCLEOTIDE SEQUENCE [LARGE SCALE GENOMIC DNA]</scope>
    <source>
        <strain evidence="14">INIFAP01</strain>
    </source>
</reference>
<dbReference type="Pfam" id="PF00117">
    <property type="entry name" value="GATase"/>
    <property type="match status" value="1"/>
</dbReference>
<sequence>MNPTKGGGVLIIDFGSQYSQLIAKKIRDNEIYSEIVKAEYETVRKVAKDFQAIILSGSPESVENSIHEDLLDLIFTFKKPMLCICYGMQLVHKRLGGTMNYGEYPEFGNTKVSKVSEHILTDGLPINFNVWMSHNDSVIEPAPDFTLLAKTNNSCTITANDKLNIYTLQFHPEVEHSEWGDRIIKNFLLLICRLSQKWKMGELCEDKVVEIREKIGKDKVLLALSGGLDSSVVAKLLKKANPESVIGVFVDNGLLRDKQKAIIIDYFKGELKNNFHVIDAKKRFYNALTGIENPEEKRRVVGGLFLEIFKEFVASEKNIKYLAQGTILSDLIESGEKSANSDVIKTHHNTISELRNIFELIEPLSHLFKEEVRTWGEKLELPDFILKEHPFPGPGYAIRIMGEVTEEKIEIIKRVDALFVSKLKKEGLYSKASQAFAVLLNTKSVGVKGDRRSVGYVVALRSINTTNFMTVNVTELPFEFLTKVATEIVNSIPEISRVVYDLSTKPPSTIEWE</sequence>